<evidence type="ECO:0000313" key="3">
    <source>
        <dbReference type="WBParaSite" id="SSLN_0001135001-mRNA-1"/>
    </source>
</evidence>
<dbReference type="AlphaFoldDB" id="A0A183T379"/>
<dbReference type="Proteomes" id="UP000275846">
    <property type="component" value="Unassembled WGS sequence"/>
</dbReference>
<keyword evidence="2" id="KW-1185">Reference proteome</keyword>
<evidence type="ECO:0000313" key="1">
    <source>
        <dbReference type="EMBL" id="VDL97312.1"/>
    </source>
</evidence>
<gene>
    <name evidence="1" type="ORF">SSLN_LOCUS10927</name>
</gene>
<reference evidence="1 2" key="2">
    <citation type="submission" date="2018-11" db="EMBL/GenBank/DDBJ databases">
        <authorList>
            <consortium name="Pathogen Informatics"/>
        </authorList>
    </citation>
    <scope>NUCLEOTIDE SEQUENCE [LARGE SCALE GENOMIC DNA]</scope>
    <source>
        <strain evidence="1 2">NST_G2</strain>
    </source>
</reference>
<dbReference type="WBParaSite" id="SSLN_0001135001-mRNA-1">
    <property type="protein sequence ID" value="SSLN_0001135001-mRNA-1"/>
    <property type="gene ID" value="SSLN_0001135001"/>
</dbReference>
<name>A0A183T379_SCHSO</name>
<accession>A0A183T379</accession>
<evidence type="ECO:0000313" key="2">
    <source>
        <dbReference type="Proteomes" id="UP000275846"/>
    </source>
</evidence>
<dbReference type="EMBL" id="UYSU01036178">
    <property type="protein sequence ID" value="VDL97312.1"/>
    <property type="molecule type" value="Genomic_DNA"/>
</dbReference>
<organism evidence="3">
    <name type="scientific">Schistocephalus solidus</name>
    <name type="common">Tapeworm</name>
    <dbReference type="NCBI Taxonomy" id="70667"/>
    <lineage>
        <taxon>Eukaryota</taxon>
        <taxon>Metazoa</taxon>
        <taxon>Spiralia</taxon>
        <taxon>Lophotrochozoa</taxon>
        <taxon>Platyhelminthes</taxon>
        <taxon>Cestoda</taxon>
        <taxon>Eucestoda</taxon>
        <taxon>Diphyllobothriidea</taxon>
        <taxon>Diphyllobothriidae</taxon>
        <taxon>Schistocephalus</taxon>
    </lineage>
</organism>
<reference evidence="3" key="1">
    <citation type="submission" date="2016-06" db="UniProtKB">
        <authorList>
            <consortium name="WormBaseParasite"/>
        </authorList>
    </citation>
    <scope>IDENTIFICATION</scope>
</reference>
<proteinExistence type="predicted"/>
<protein>
    <submittedName>
        <fullName evidence="3">WS_DGAT_C domain-containing protein</fullName>
    </submittedName>
</protein>
<sequence length="231" mass="25245">MLLWPPLTGTQCSPVAPHSCALPSGPSLGNRHDRRTKPGKVFRCCVCLQTQYVCSLPLPFTPTPPSLPPPASSSMLFLISPLPSPLSSYLSPPPIPSSISALQLPSWNSLGSWRDKVDTAALSETRFSEQGQLEEVGVGHTSCWYGWSKAERRDAGVAFAIQRDVVGRSPCFPRGLTDHLISLRRPLWGDNFAIIVSAEAYLPPMTNSEEAKNEFYKDLHALLATATKMDK</sequence>